<gene>
    <name evidence="1" type="ordered locus">EROM_040170</name>
</gene>
<dbReference type="Gene3D" id="1.25.10.10">
    <property type="entry name" value="Leucine-rich Repeat Variant"/>
    <property type="match status" value="1"/>
</dbReference>
<organism evidence="1 2">
    <name type="scientific">Encephalitozoon romaleae (strain SJ-2008)</name>
    <name type="common">Microsporidian parasite</name>
    <dbReference type="NCBI Taxonomy" id="1178016"/>
    <lineage>
        <taxon>Eukaryota</taxon>
        <taxon>Fungi</taxon>
        <taxon>Fungi incertae sedis</taxon>
        <taxon>Microsporidia</taxon>
        <taxon>Unikaryonidae</taxon>
        <taxon>Encephalitozoon</taxon>
    </lineage>
</organism>
<dbReference type="KEGG" id="ero:EROM_040170"/>
<protein>
    <submittedName>
        <fullName evidence="1">Ser/Thr protein phosphatase 2A regulatory subunit beta</fullName>
    </submittedName>
</protein>
<dbReference type="Proteomes" id="UP000010094">
    <property type="component" value="Chromosome IV"/>
</dbReference>
<name>I6ZT42_ENCRO</name>
<dbReference type="GO" id="GO:0019888">
    <property type="term" value="F:protein phosphatase regulator activity"/>
    <property type="evidence" value="ECO:0007669"/>
    <property type="project" value="InterPro"/>
</dbReference>
<sequence length="254" mass="29880">MTRTEDVEERKGISELLTCISDYPGCLNTIFFGLANEFISFINNNRTHIGLEEILKVVLVVIRKRSIAYEDMVVFHYQVILGMIRTRFCGESKEISNVIKAICRNYPELIPLTIKHFKKVFGEVWSNTKVVIVHAMGETFSVMGDEMYLCLENEICELIGMSFDSNHHLVIEDMAEILLLNYRSILRHKETFVPKVFEPIYRASQKFWRIEGVNKILRILHAILEMDCRLFERCLKAYNVKRWRNRWKRESSCS</sequence>
<dbReference type="VEuPathDB" id="MicrosporidiaDB:EROM_040170"/>
<dbReference type="Pfam" id="PF01603">
    <property type="entry name" value="B56"/>
    <property type="match status" value="1"/>
</dbReference>
<dbReference type="GO" id="GO:0007165">
    <property type="term" value="P:signal transduction"/>
    <property type="evidence" value="ECO:0007669"/>
    <property type="project" value="InterPro"/>
</dbReference>
<keyword evidence="2" id="KW-1185">Reference proteome</keyword>
<dbReference type="AlphaFoldDB" id="I6ZT42"/>
<dbReference type="GO" id="GO:0000159">
    <property type="term" value="C:protein phosphatase type 2A complex"/>
    <property type="evidence" value="ECO:0007669"/>
    <property type="project" value="InterPro"/>
</dbReference>
<accession>I6ZT42</accession>
<dbReference type="InterPro" id="IPR016024">
    <property type="entry name" value="ARM-type_fold"/>
</dbReference>
<evidence type="ECO:0000313" key="1">
    <source>
        <dbReference type="EMBL" id="AFN82786.1"/>
    </source>
</evidence>
<dbReference type="InterPro" id="IPR011989">
    <property type="entry name" value="ARM-like"/>
</dbReference>
<dbReference type="RefSeq" id="XP_009264283.1">
    <property type="nucleotide sequence ID" value="XM_009266008.1"/>
</dbReference>
<proteinExistence type="predicted"/>
<dbReference type="EMBL" id="CP003521">
    <property type="protein sequence ID" value="AFN82786.1"/>
    <property type="molecule type" value="Genomic_DNA"/>
</dbReference>
<evidence type="ECO:0000313" key="2">
    <source>
        <dbReference type="Proteomes" id="UP000010094"/>
    </source>
</evidence>
<dbReference type="SUPFAM" id="SSF48371">
    <property type="entry name" value="ARM repeat"/>
    <property type="match status" value="1"/>
</dbReference>
<dbReference type="InterPro" id="IPR002554">
    <property type="entry name" value="PP2A_B56"/>
</dbReference>
<dbReference type="GeneID" id="20521081"/>
<dbReference type="HOGENOM" id="CLU_1111390_0_0_1"/>
<reference evidence="1 2" key="1">
    <citation type="journal article" date="2012" name="Proc. Natl. Acad. Sci. U.S.A.">
        <title>Gain and loss of multiple functionally related, horizontally transferred genes in the reduced genomes of two microsporidian parasites.</title>
        <authorList>
            <person name="Pombert J.-F."/>
            <person name="Selman M."/>
            <person name="Burki F."/>
            <person name="Bardell F.T."/>
            <person name="Farinelli L."/>
            <person name="Solter L.F."/>
            <person name="Whitman D.W."/>
            <person name="Weiss L.M."/>
            <person name="Corradi N."/>
            <person name="Keeling P.J."/>
        </authorList>
    </citation>
    <scope>NUCLEOTIDE SEQUENCE [LARGE SCALE GENOMIC DNA]</scope>
    <source>
        <strain evidence="1 2">SJ-2008</strain>
    </source>
</reference>
<dbReference type="OrthoDB" id="2193601at2759"/>